<keyword evidence="2" id="KW-0808">Transferase</keyword>
<evidence type="ECO:0000313" key="4">
    <source>
        <dbReference type="EMBL" id="KAG6690601.1"/>
    </source>
</evidence>
<dbReference type="AlphaFoldDB" id="A0A922DTK2"/>
<evidence type="ECO:0000256" key="2">
    <source>
        <dbReference type="ARBA" id="ARBA00022679"/>
    </source>
</evidence>
<evidence type="ECO:0000256" key="1">
    <source>
        <dbReference type="ARBA" id="ARBA00009861"/>
    </source>
</evidence>
<organism evidence="4 5">
    <name type="scientific">Carya illinoinensis</name>
    <name type="common">Pecan</name>
    <dbReference type="NCBI Taxonomy" id="32201"/>
    <lineage>
        <taxon>Eukaryota</taxon>
        <taxon>Viridiplantae</taxon>
        <taxon>Streptophyta</taxon>
        <taxon>Embryophyta</taxon>
        <taxon>Tracheophyta</taxon>
        <taxon>Spermatophyta</taxon>
        <taxon>Magnoliopsida</taxon>
        <taxon>eudicotyledons</taxon>
        <taxon>Gunneridae</taxon>
        <taxon>Pentapetalae</taxon>
        <taxon>rosids</taxon>
        <taxon>fabids</taxon>
        <taxon>Fagales</taxon>
        <taxon>Juglandaceae</taxon>
        <taxon>Carya</taxon>
    </lineage>
</organism>
<name>A0A922DTK2_CARIL</name>
<comment type="similarity">
    <text evidence="1">Belongs to the plant acyltransferase family.</text>
</comment>
<accession>A0A922DTK2</accession>
<dbReference type="Pfam" id="PF02458">
    <property type="entry name" value="Transferase"/>
    <property type="match status" value="1"/>
</dbReference>
<dbReference type="PANTHER" id="PTHR31623:SF36">
    <property type="entry name" value="STEMMADENINE O-ACETYLTRANSFERASE-LIKE"/>
    <property type="match status" value="1"/>
</dbReference>
<sequence>MMMMEVDILSKEIIRPSSPAVHHLKSTKLSLLDQLTPTTYAPLILFYPNKTHPHFTTPKNLSAHLKYSLSETLNRFYPFSGRNKNNFFIDHYDEGVPYNEARVRCRMFDFFQHPETELLNQFLPCHPFRKEPNPAEAAQFAVQVNIFDCGGIAIGLCMSHKIMDGATASAFLNSWAATAGTRPSKKLVQPDFSEASSPLRFPPQEDPLLLQSLASLVEGLWFNEGKYKTRRFVFGEKAISTLRAKAKSKRVDNPSRIESLSAFIAARTMATSSGFARPTILAQAVNIRRLTKPRFSDSSMGNLFLLAFAACDQNSDSVEMEIELPGLVAALREAVEKINGDYLRSMQGDEAFLANCEYLTKAAAMVFRPKECQDYFRFTSWIKFGFNELDFGWGKPIWVGVLGGVGPEFRKLTIFNQVRSGNGIEAWVTLDEKEIDILENDPEFLAFATPNPSV</sequence>
<comment type="caution">
    <text evidence="4">The sequence shown here is derived from an EMBL/GenBank/DDBJ whole genome shotgun (WGS) entry which is preliminary data.</text>
</comment>
<proteinExistence type="inferred from homology"/>
<keyword evidence="3" id="KW-0012">Acyltransferase</keyword>
<reference evidence="4" key="1">
    <citation type="submission" date="2021-01" db="EMBL/GenBank/DDBJ databases">
        <authorList>
            <person name="Lovell J.T."/>
            <person name="Bentley N."/>
            <person name="Bhattarai G."/>
            <person name="Jenkins J.W."/>
            <person name="Sreedasyam A."/>
            <person name="Alarcon Y."/>
            <person name="Bock C."/>
            <person name="Boston L."/>
            <person name="Carlson J."/>
            <person name="Cervantes K."/>
            <person name="Clermont K."/>
            <person name="Krom N."/>
            <person name="Kubenka K."/>
            <person name="Mamidi S."/>
            <person name="Mattison C."/>
            <person name="Monteros M."/>
            <person name="Pisani C."/>
            <person name="Plott C."/>
            <person name="Rajasekar S."/>
            <person name="Rhein H.S."/>
            <person name="Rohla C."/>
            <person name="Song M."/>
            <person name="Hilaire R.S."/>
            <person name="Shu S."/>
            <person name="Wells L."/>
            <person name="Wang X."/>
            <person name="Webber J."/>
            <person name="Heerema R.J."/>
            <person name="Klein P."/>
            <person name="Conner P."/>
            <person name="Grauke L."/>
            <person name="Grimwood J."/>
            <person name="Schmutz J."/>
            <person name="Randall J.J."/>
        </authorList>
    </citation>
    <scope>NUCLEOTIDE SEQUENCE</scope>
    <source>
        <tissue evidence="4">Leaf</tissue>
    </source>
</reference>
<dbReference type="EMBL" id="CM031834">
    <property type="protein sequence ID" value="KAG6690601.1"/>
    <property type="molecule type" value="Genomic_DNA"/>
</dbReference>
<dbReference type="PANTHER" id="PTHR31623">
    <property type="entry name" value="F21J9.9"/>
    <property type="match status" value="1"/>
</dbReference>
<dbReference type="Proteomes" id="UP000811246">
    <property type="component" value="Chromosome 10"/>
</dbReference>
<dbReference type="GO" id="GO:0016746">
    <property type="term" value="F:acyltransferase activity"/>
    <property type="evidence" value="ECO:0007669"/>
    <property type="project" value="UniProtKB-KW"/>
</dbReference>
<gene>
    <name evidence="4" type="ORF">I3842_10G023700</name>
</gene>
<evidence type="ECO:0000313" key="5">
    <source>
        <dbReference type="Proteomes" id="UP000811246"/>
    </source>
</evidence>
<protein>
    <submittedName>
        <fullName evidence="4">Uncharacterized protein</fullName>
    </submittedName>
</protein>
<evidence type="ECO:0000256" key="3">
    <source>
        <dbReference type="ARBA" id="ARBA00023315"/>
    </source>
</evidence>